<accession>A0A0F9GVD4</accession>
<name>A0A0F9GVD4_9ZZZZ</name>
<evidence type="ECO:0008006" key="2">
    <source>
        <dbReference type="Google" id="ProtNLM"/>
    </source>
</evidence>
<organism evidence="1">
    <name type="scientific">marine sediment metagenome</name>
    <dbReference type="NCBI Taxonomy" id="412755"/>
    <lineage>
        <taxon>unclassified sequences</taxon>
        <taxon>metagenomes</taxon>
        <taxon>ecological metagenomes</taxon>
    </lineage>
</organism>
<dbReference type="AlphaFoldDB" id="A0A0F9GVD4"/>
<reference evidence="1" key="1">
    <citation type="journal article" date="2015" name="Nature">
        <title>Complex archaea that bridge the gap between prokaryotes and eukaryotes.</title>
        <authorList>
            <person name="Spang A."/>
            <person name="Saw J.H."/>
            <person name="Jorgensen S.L."/>
            <person name="Zaremba-Niedzwiedzka K."/>
            <person name="Martijn J."/>
            <person name="Lind A.E."/>
            <person name="van Eijk R."/>
            <person name="Schleper C."/>
            <person name="Guy L."/>
            <person name="Ettema T.J."/>
        </authorList>
    </citation>
    <scope>NUCLEOTIDE SEQUENCE</scope>
</reference>
<proteinExistence type="predicted"/>
<dbReference type="EMBL" id="LAZR01016853">
    <property type="protein sequence ID" value="KKM02739.1"/>
    <property type="molecule type" value="Genomic_DNA"/>
</dbReference>
<comment type="caution">
    <text evidence="1">The sequence shown here is derived from an EMBL/GenBank/DDBJ whole genome shotgun (WGS) entry which is preliminary data.</text>
</comment>
<protein>
    <recommendedName>
        <fullName evidence="2">Ubiquitin-activating enzyme E1 FCCH domain-containing protein</fullName>
    </recommendedName>
</protein>
<sequence length="640" mass="70273">MPDFAIQSPKLGQREDIPTVLLEDVFMSKGSENVHERYGRYDRLRGRLPDLFDSETVKIKTPTDVYVITSIVTGTKTINITGDHSAGATVLATGDTIRINGGTTAGATVLSTGDTIRINGGTTAGNNIIFTVDTLPTTSSIVVLETLEAEGATPGNLFVGATPVLKYHRHIRQGTGTEHLLLGTKYHILLWLQSNRSMTVKWTNTDPANVFRWEIKDHLRNVVATNNSDFVLWWNVDSSVANSFAALDNADGIDYEGTGNRLTKCKHLISYERYLILGYTTEGGTVFPQKKRWAGLATGGSTIDFDENGSSDAGAKEFTTSPGFLMGFALHDDDLVIAKDDSMHRAFIVFADTVFEYEQYAIKVGCESADSLINDKSGRLYWLGSDLTIREINTPFPISTAVDVTVKGMNTAQAEFIQSTFIDEFDQIWWAIPSGGSDTNDTIIVFHPDSGRSFIHKIPVRAFGDFTQQEAITYDTMPYGSVASGGTGYAGWGADFVIYDSQKRIVGFPLDIASDYLGNTFDLHRSSSDDGNDFIGKLIISTTLTVQKSLHMFKRVNNGVDLILNRKSSGSVSLYVKRDTEASRQLLGTASLTDADGPETVIVHVPFDIRAKSFGFELESTDQMELLGLIFRELEFDGSR</sequence>
<evidence type="ECO:0000313" key="1">
    <source>
        <dbReference type="EMBL" id="KKM02739.1"/>
    </source>
</evidence>
<gene>
    <name evidence="1" type="ORF">LCGC14_1781420</name>
</gene>